<dbReference type="Proteomes" id="UP000543836">
    <property type="component" value="Unassembled WGS sequence"/>
</dbReference>
<evidence type="ECO:0000313" key="2">
    <source>
        <dbReference type="Proteomes" id="UP000543836"/>
    </source>
</evidence>
<sequence>MPYPCAWPLTLALSPLVRGEGTTAQSNGPHLSWKIAFGRIELPLPASGERAGVRGQTRRSSMGRPA</sequence>
<protein>
    <submittedName>
        <fullName evidence="1">Uncharacterized protein</fullName>
    </submittedName>
</protein>
<evidence type="ECO:0000313" key="1">
    <source>
        <dbReference type="EMBL" id="MBB4567925.1"/>
    </source>
</evidence>
<accession>A0A7W6ZTJ6</accession>
<comment type="caution">
    <text evidence="1">The sequence shown here is derived from an EMBL/GenBank/DDBJ whole genome shotgun (WGS) entry which is preliminary data.</text>
</comment>
<organism evidence="1 2">
    <name type="scientific">Rhizobium leucaenae</name>
    <dbReference type="NCBI Taxonomy" id="29450"/>
    <lineage>
        <taxon>Bacteria</taxon>
        <taxon>Pseudomonadati</taxon>
        <taxon>Pseudomonadota</taxon>
        <taxon>Alphaproteobacteria</taxon>
        <taxon>Hyphomicrobiales</taxon>
        <taxon>Rhizobiaceae</taxon>
        <taxon>Rhizobium/Agrobacterium group</taxon>
        <taxon>Rhizobium</taxon>
    </lineage>
</organism>
<keyword evidence="2" id="KW-1185">Reference proteome</keyword>
<dbReference type="AlphaFoldDB" id="A0A7W6ZTJ6"/>
<proteinExistence type="predicted"/>
<dbReference type="EMBL" id="JACIIG010000004">
    <property type="protein sequence ID" value="MBB4567925.1"/>
    <property type="molecule type" value="Genomic_DNA"/>
</dbReference>
<gene>
    <name evidence="1" type="ORF">GGE60_002036</name>
</gene>
<reference evidence="1 2" key="1">
    <citation type="submission" date="2020-08" db="EMBL/GenBank/DDBJ databases">
        <title>Genomic Encyclopedia of Type Strains, Phase IV (KMG-V): Genome sequencing to study the core and pangenomes of soil and plant-associated prokaryotes.</title>
        <authorList>
            <person name="Whitman W."/>
        </authorList>
    </citation>
    <scope>NUCLEOTIDE SEQUENCE [LARGE SCALE GENOMIC DNA]</scope>
    <source>
        <strain evidence="1 2">SEMIA 492</strain>
    </source>
</reference>
<name>A0A7W6ZTJ6_9HYPH</name>